<protein>
    <submittedName>
        <fullName evidence="10">Precorrin-2 C(20)-methyltransferase</fullName>
        <ecNumber evidence="10">2.1.1.130</ecNumber>
    </submittedName>
</protein>
<dbReference type="PANTHER" id="PTHR43467">
    <property type="entry name" value="COBALT-PRECORRIN-2 C(20)-METHYLTRANSFERASE"/>
    <property type="match status" value="1"/>
</dbReference>
<evidence type="ECO:0000313" key="11">
    <source>
        <dbReference type="Proteomes" id="UP001139035"/>
    </source>
</evidence>
<dbReference type="NCBIfam" id="TIGR01467">
    <property type="entry name" value="cobI_cbiL"/>
    <property type="match status" value="1"/>
</dbReference>
<evidence type="ECO:0000256" key="1">
    <source>
        <dbReference type="ARBA" id="ARBA00004953"/>
    </source>
</evidence>
<dbReference type="Pfam" id="PF00590">
    <property type="entry name" value="TP_methylase"/>
    <property type="match status" value="1"/>
</dbReference>
<dbReference type="InterPro" id="IPR035996">
    <property type="entry name" value="4pyrrol_Methylase_sf"/>
</dbReference>
<dbReference type="GO" id="GO:0032259">
    <property type="term" value="P:methylation"/>
    <property type="evidence" value="ECO:0007669"/>
    <property type="project" value="UniProtKB-KW"/>
</dbReference>
<keyword evidence="11" id="KW-1185">Reference proteome</keyword>
<reference evidence="10" key="1">
    <citation type="submission" date="2022-01" db="EMBL/GenBank/DDBJ databases">
        <title>Jiella avicenniae sp. nov., a novel endophytic bacterium isolated from bark of Avicennia marina.</title>
        <authorList>
            <person name="Tuo L."/>
        </authorList>
    </citation>
    <scope>NUCLEOTIDE SEQUENCE</scope>
    <source>
        <strain evidence="10">CBK1P-4</strain>
    </source>
</reference>
<name>A0A9X1NVX0_9HYPH</name>
<dbReference type="EMBL" id="JAJUWU010000001">
    <property type="protein sequence ID" value="MCE7026477.1"/>
    <property type="molecule type" value="Genomic_DNA"/>
</dbReference>
<evidence type="ECO:0000313" key="10">
    <source>
        <dbReference type="EMBL" id="MCE7026477.1"/>
    </source>
</evidence>
<evidence type="ECO:0000256" key="4">
    <source>
        <dbReference type="ARBA" id="ARBA00022603"/>
    </source>
</evidence>
<dbReference type="PANTHER" id="PTHR43467:SF2">
    <property type="entry name" value="COBALT-PRECORRIN-2 C(20)-METHYLTRANSFERASE"/>
    <property type="match status" value="1"/>
</dbReference>
<comment type="caution">
    <text evidence="10">The sequence shown here is derived from an EMBL/GenBank/DDBJ whole genome shotgun (WGS) entry which is preliminary data.</text>
</comment>
<dbReference type="PIRSF" id="PIRSF036427">
    <property type="entry name" value="Precrrn-2_mtase"/>
    <property type="match status" value="1"/>
</dbReference>
<dbReference type="InterPro" id="IPR014777">
    <property type="entry name" value="4pyrrole_Mease_sub1"/>
</dbReference>
<comment type="pathway">
    <text evidence="1">Cofactor biosynthesis; adenosylcobalamin biosynthesis.</text>
</comment>
<evidence type="ECO:0000259" key="9">
    <source>
        <dbReference type="Pfam" id="PF00590"/>
    </source>
</evidence>
<dbReference type="InterPro" id="IPR000878">
    <property type="entry name" value="4pyrrol_Mease"/>
</dbReference>
<keyword evidence="6" id="KW-0949">S-adenosyl-L-methionine</keyword>
<organism evidence="10 11">
    <name type="scientific">Jiella avicenniae</name>
    <dbReference type="NCBI Taxonomy" id="2907202"/>
    <lineage>
        <taxon>Bacteria</taxon>
        <taxon>Pseudomonadati</taxon>
        <taxon>Pseudomonadota</taxon>
        <taxon>Alphaproteobacteria</taxon>
        <taxon>Hyphomicrobiales</taxon>
        <taxon>Aurantimonadaceae</taxon>
        <taxon>Jiella</taxon>
    </lineage>
</organism>
<dbReference type="GO" id="GO:0009236">
    <property type="term" value="P:cobalamin biosynthetic process"/>
    <property type="evidence" value="ECO:0007669"/>
    <property type="project" value="UniProtKB-UniRule"/>
</dbReference>
<dbReference type="SUPFAM" id="SSF53790">
    <property type="entry name" value="Tetrapyrrole methylase"/>
    <property type="match status" value="1"/>
</dbReference>
<keyword evidence="4 8" id="KW-0489">Methyltransferase</keyword>
<dbReference type="InterPro" id="IPR003043">
    <property type="entry name" value="Uropor_MeTrfase_CS"/>
</dbReference>
<evidence type="ECO:0000256" key="3">
    <source>
        <dbReference type="ARBA" id="ARBA00022573"/>
    </source>
</evidence>
<dbReference type="CDD" id="cd11645">
    <property type="entry name" value="Precorrin_2_C20_MT"/>
    <property type="match status" value="1"/>
</dbReference>
<dbReference type="InterPro" id="IPR006364">
    <property type="entry name" value="CobI/CbiL/CobIJ_dom"/>
</dbReference>
<dbReference type="GO" id="GO:0030788">
    <property type="term" value="F:precorrin-2 C20-methyltransferase activity"/>
    <property type="evidence" value="ECO:0007669"/>
    <property type="project" value="UniProtKB-EC"/>
</dbReference>
<dbReference type="Proteomes" id="UP001139035">
    <property type="component" value="Unassembled WGS sequence"/>
</dbReference>
<dbReference type="RefSeq" id="WP_233717176.1">
    <property type="nucleotide sequence ID" value="NZ_JAJUWU010000001.1"/>
</dbReference>
<gene>
    <name evidence="10" type="primary">cobI</name>
    <name evidence="10" type="ORF">LZD57_00605</name>
</gene>
<keyword evidence="3" id="KW-0169">Cobalamin biosynthesis</keyword>
<evidence type="ECO:0000256" key="8">
    <source>
        <dbReference type="RuleBase" id="RU003960"/>
    </source>
</evidence>
<dbReference type="EC" id="2.1.1.130" evidence="10"/>
<dbReference type="InterPro" id="IPR012382">
    <property type="entry name" value="CobI/CbiL"/>
</dbReference>
<dbReference type="PROSITE" id="PS00840">
    <property type="entry name" value="SUMT_2"/>
    <property type="match status" value="1"/>
</dbReference>
<dbReference type="Gene3D" id="3.40.1010.10">
    <property type="entry name" value="Cobalt-precorrin-4 Transmethylase, Domain 1"/>
    <property type="match status" value="1"/>
</dbReference>
<comment type="similarity">
    <text evidence="2 7 8">Belongs to the precorrin methyltransferase family.</text>
</comment>
<dbReference type="AlphaFoldDB" id="A0A9X1NVX0"/>
<dbReference type="InterPro" id="IPR014776">
    <property type="entry name" value="4pyrrole_Mease_sub2"/>
</dbReference>
<evidence type="ECO:0000256" key="6">
    <source>
        <dbReference type="ARBA" id="ARBA00022691"/>
    </source>
</evidence>
<keyword evidence="5 8" id="KW-0808">Transferase</keyword>
<proteinExistence type="inferred from homology"/>
<evidence type="ECO:0000256" key="5">
    <source>
        <dbReference type="ARBA" id="ARBA00022679"/>
    </source>
</evidence>
<evidence type="ECO:0000256" key="2">
    <source>
        <dbReference type="ARBA" id="ARBA00005879"/>
    </source>
</evidence>
<sequence>MSGILYGLGVGPGDPELLTLKALRILKSCPVVAYPAPDHGQSFARSIVAGFLAGDQDEIPIVVPMRVERFPAAEVYDRAAEAIAARLTRGEDVAVLCEGDPFFYGSFMYLFERLAERYAVEIVPGVASPMASAARALQPIASRNDVLTVIPGPLDDAALTEKLEGVEAFVIMKLGRHFDRVKALIARLGLLDRAVYCERVTLAEERVMPLAEVSGAAPYFSMILGYRGEEPAIARRYAREAAGILAIPSNPTDRA</sequence>
<evidence type="ECO:0000256" key="7">
    <source>
        <dbReference type="PIRNR" id="PIRNR036427"/>
    </source>
</evidence>
<dbReference type="Gene3D" id="3.30.950.10">
    <property type="entry name" value="Methyltransferase, Cobalt-precorrin-4 Transmethylase, Domain 2"/>
    <property type="match status" value="1"/>
</dbReference>
<feature type="domain" description="Tetrapyrrole methylase" evidence="9">
    <location>
        <begin position="5"/>
        <end position="209"/>
    </location>
</feature>
<accession>A0A9X1NVX0</accession>